<feature type="domain" description="RecX first three-helical" evidence="8">
    <location>
        <begin position="23"/>
        <end position="43"/>
    </location>
</feature>
<dbReference type="PATRIC" id="fig|693216.3.peg.3114"/>
<dbReference type="InterPro" id="IPR036388">
    <property type="entry name" value="WH-like_DNA-bd_sf"/>
</dbReference>
<protein>
    <recommendedName>
        <fullName evidence="3 5">Regulatory protein RecX</fullName>
    </recommendedName>
</protein>
<keyword evidence="10" id="KW-1185">Reference proteome</keyword>
<keyword evidence="4 5" id="KW-0963">Cytoplasm</keyword>
<dbReference type="Pfam" id="PF21982">
    <property type="entry name" value="RecX_HTH1"/>
    <property type="match status" value="1"/>
</dbReference>
<dbReference type="PANTHER" id="PTHR33602">
    <property type="entry name" value="REGULATORY PROTEIN RECX FAMILY PROTEIN"/>
    <property type="match status" value="1"/>
</dbReference>
<feature type="domain" description="RecX second three-helical" evidence="6">
    <location>
        <begin position="77"/>
        <end position="116"/>
    </location>
</feature>
<comment type="function">
    <text evidence="5">Modulates RecA activity.</text>
</comment>
<dbReference type="Proteomes" id="UP000002069">
    <property type="component" value="Chromosome"/>
</dbReference>
<sequence length="172" mass="20066">MATVFTPMTDATPRRSAYSRLLDRAMRILAMRDHSEQELRRKLGAVLPGKNDDEQAQATPEDIEKVIAWCHEQRYLDDDHFAERYIASRGRKGYGPQRIRQELQQKGISRTACDSAFAACEVDWEAQARDQAERKFGAPLPRTFPEKGKVQRFLLYRGYYMEDIQAIYRNFE</sequence>
<evidence type="ECO:0000259" key="6">
    <source>
        <dbReference type="Pfam" id="PF02631"/>
    </source>
</evidence>
<feature type="domain" description="RecX third three-helical" evidence="7">
    <location>
        <begin position="125"/>
        <end position="166"/>
    </location>
</feature>
<evidence type="ECO:0000256" key="3">
    <source>
        <dbReference type="ARBA" id="ARBA00018111"/>
    </source>
</evidence>
<dbReference type="HOGENOM" id="CLU_066607_3_2_6"/>
<organism evidence="9 10">
    <name type="scientific">Cronobacter turicensis (strain DSM 18703 / CCUG 55852 / LMG 23827 / z3032)</name>
    <dbReference type="NCBI Taxonomy" id="693216"/>
    <lineage>
        <taxon>Bacteria</taxon>
        <taxon>Pseudomonadati</taxon>
        <taxon>Pseudomonadota</taxon>
        <taxon>Gammaproteobacteria</taxon>
        <taxon>Enterobacterales</taxon>
        <taxon>Enterobacteriaceae</taxon>
        <taxon>Cronobacter</taxon>
    </lineage>
</organism>
<evidence type="ECO:0000256" key="4">
    <source>
        <dbReference type="ARBA" id="ARBA00022490"/>
    </source>
</evidence>
<comment type="subcellular location">
    <subcellularLocation>
        <location evidence="1 5">Cytoplasm</location>
    </subcellularLocation>
</comment>
<dbReference type="InterPro" id="IPR053926">
    <property type="entry name" value="RecX_HTH_1st"/>
</dbReference>
<dbReference type="EMBL" id="FN543093">
    <property type="protein sequence ID" value="CBA33200.1"/>
    <property type="molecule type" value="Genomic_DNA"/>
</dbReference>
<evidence type="ECO:0000313" key="9">
    <source>
        <dbReference type="EMBL" id="CBA33200.1"/>
    </source>
</evidence>
<dbReference type="HAMAP" id="MF_01114">
    <property type="entry name" value="RecX"/>
    <property type="match status" value="1"/>
</dbReference>
<dbReference type="Pfam" id="PF21981">
    <property type="entry name" value="RecX_HTH3"/>
    <property type="match status" value="1"/>
</dbReference>
<evidence type="ECO:0000256" key="2">
    <source>
        <dbReference type="ARBA" id="ARBA00009695"/>
    </source>
</evidence>
<accession>C9XYZ3</accession>
<dbReference type="Pfam" id="PF02631">
    <property type="entry name" value="RecX_HTH2"/>
    <property type="match status" value="1"/>
</dbReference>
<dbReference type="NCBIfam" id="NF001052">
    <property type="entry name" value="PRK00117.1-1"/>
    <property type="match status" value="1"/>
</dbReference>
<name>C9XYZ3_CROTZ</name>
<evidence type="ECO:0000313" key="10">
    <source>
        <dbReference type="Proteomes" id="UP000002069"/>
    </source>
</evidence>
<proteinExistence type="inferred from homology"/>
<reference evidence="9 10" key="1">
    <citation type="journal article" date="2010" name="J. Bacteriol.">
        <title>Complete Genome Sequence of Cronobacter turicensis LMG 23827, a foodborne pathogen causing deaths in neonates.</title>
        <authorList>
            <person name="Stephan R."/>
            <person name="Lehner A."/>
            <person name="Tischler P."/>
            <person name="Rattei T."/>
        </authorList>
    </citation>
    <scope>NUCLEOTIDE SEQUENCE [LARGE SCALE GENOMIC DNA]</scope>
    <source>
        <strain evidence="10">DSM 18703 / CCUG 55852 / LMG 23827 / z3032</strain>
    </source>
</reference>
<evidence type="ECO:0000259" key="7">
    <source>
        <dbReference type="Pfam" id="PF21981"/>
    </source>
</evidence>
<dbReference type="KEGG" id="ctu:CTU_32930"/>
<evidence type="ECO:0000256" key="1">
    <source>
        <dbReference type="ARBA" id="ARBA00004496"/>
    </source>
</evidence>
<dbReference type="AlphaFoldDB" id="C9XYZ3"/>
<evidence type="ECO:0000256" key="5">
    <source>
        <dbReference type="HAMAP-Rule" id="MF_01114"/>
    </source>
</evidence>
<comment type="similarity">
    <text evidence="2 5">Belongs to the RecX family.</text>
</comment>
<dbReference type="GO" id="GO:0006282">
    <property type="term" value="P:regulation of DNA repair"/>
    <property type="evidence" value="ECO:0007669"/>
    <property type="project" value="UniProtKB-UniRule"/>
</dbReference>
<gene>
    <name evidence="5 9" type="primary">recX</name>
    <name evidence="9" type="ordered locus">Ctu_32930</name>
</gene>
<dbReference type="InterPro" id="IPR003783">
    <property type="entry name" value="Regulatory_RecX"/>
</dbReference>
<evidence type="ECO:0000259" key="8">
    <source>
        <dbReference type="Pfam" id="PF21982"/>
    </source>
</evidence>
<reference evidence="10" key="2">
    <citation type="journal article" date="2011" name="J. Bacteriol.">
        <title>Complete genome sequence of Cronobacter turicensis LMG 23827, a food-borne pathogen causing deaths in neonates.</title>
        <authorList>
            <person name="Stephan R."/>
            <person name="Lehner A."/>
            <person name="Tischler P."/>
            <person name="Rattei T."/>
        </authorList>
    </citation>
    <scope>NUCLEOTIDE SEQUENCE [LARGE SCALE GENOMIC DNA]</scope>
    <source>
        <strain evidence="10">DSM 18703 / CCUG 55852 / LMG 23827 / z3032</strain>
    </source>
</reference>
<dbReference type="InterPro" id="IPR053924">
    <property type="entry name" value="RecX_HTH_2nd"/>
</dbReference>
<dbReference type="PANTHER" id="PTHR33602:SF1">
    <property type="entry name" value="REGULATORY PROTEIN RECX FAMILY PROTEIN"/>
    <property type="match status" value="1"/>
</dbReference>
<dbReference type="InterPro" id="IPR053925">
    <property type="entry name" value="RecX_HTH_3rd"/>
</dbReference>
<dbReference type="GO" id="GO:0005737">
    <property type="term" value="C:cytoplasm"/>
    <property type="evidence" value="ECO:0007669"/>
    <property type="project" value="UniProtKB-SubCell"/>
</dbReference>
<dbReference type="Gene3D" id="1.10.10.10">
    <property type="entry name" value="Winged helix-like DNA-binding domain superfamily/Winged helix DNA-binding domain"/>
    <property type="match status" value="3"/>
</dbReference>